<dbReference type="eggNOG" id="KOG0800">
    <property type="taxonomic scope" value="Eukaryota"/>
</dbReference>
<dbReference type="RefSeq" id="XP_004514182.1">
    <property type="nucleotide sequence ID" value="XM_004514125.1"/>
</dbReference>
<dbReference type="GO" id="GO:0008270">
    <property type="term" value="F:zinc ion binding"/>
    <property type="evidence" value="ECO:0007669"/>
    <property type="project" value="UniProtKB-KW"/>
</dbReference>
<dbReference type="InterPro" id="IPR013083">
    <property type="entry name" value="Znf_RING/FYVE/PHD"/>
</dbReference>
<keyword evidence="3" id="KW-0862">Zinc</keyword>
<dbReference type="AlphaFoldDB" id="A0A1S2Z339"/>
<dbReference type="InterPro" id="IPR051834">
    <property type="entry name" value="RING_finger_E3_ligase"/>
</dbReference>
<keyword evidence="6" id="KW-1185">Reference proteome</keyword>
<dbReference type="SUPFAM" id="SSF57850">
    <property type="entry name" value="RING/U-box"/>
    <property type="match status" value="1"/>
</dbReference>
<evidence type="ECO:0000256" key="1">
    <source>
        <dbReference type="ARBA" id="ARBA00022723"/>
    </source>
</evidence>
<dbReference type="GO" id="GO:0005634">
    <property type="term" value="C:nucleus"/>
    <property type="evidence" value="ECO:0007669"/>
    <property type="project" value="TreeGrafter"/>
</dbReference>
<dbReference type="Proteomes" id="UP000087171">
    <property type="component" value="Unplaced"/>
</dbReference>
<evidence type="ECO:0000313" key="7">
    <source>
        <dbReference type="RefSeq" id="XP_004514182.1"/>
    </source>
</evidence>
<dbReference type="Gene3D" id="3.30.40.10">
    <property type="entry name" value="Zinc/RING finger domain, C3HC4 (zinc finger)"/>
    <property type="match status" value="1"/>
</dbReference>
<dbReference type="PANTHER" id="PTHR45931">
    <property type="entry name" value="SI:CH211-59O9.10"/>
    <property type="match status" value="1"/>
</dbReference>
<dbReference type="KEGG" id="cam:101499464"/>
<name>A0A1S2Z339_CICAR</name>
<dbReference type="PaxDb" id="3827-XP_004514182.1"/>
<protein>
    <submittedName>
        <fullName evidence="7">E3 ubiquitin-protein ligase RLIM-like</fullName>
    </submittedName>
</protein>
<accession>A0A1S2Z339</accession>
<feature type="domain" description="RING-type" evidence="5">
    <location>
        <begin position="131"/>
        <end position="174"/>
    </location>
</feature>
<dbReference type="PROSITE" id="PS50089">
    <property type="entry name" value="ZF_RING_2"/>
    <property type="match status" value="1"/>
</dbReference>
<evidence type="ECO:0000313" key="6">
    <source>
        <dbReference type="Proteomes" id="UP000087171"/>
    </source>
</evidence>
<organism evidence="6 7">
    <name type="scientific">Cicer arietinum</name>
    <name type="common">Chickpea</name>
    <name type="synonym">Garbanzo</name>
    <dbReference type="NCBI Taxonomy" id="3827"/>
    <lineage>
        <taxon>Eukaryota</taxon>
        <taxon>Viridiplantae</taxon>
        <taxon>Streptophyta</taxon>
        <taxon>Embryophyta</taxon>
        <taxon>Tracheophyta</taxon>
        <taxon>Spermatophyta</taxon>
        <taxon>Magnoliopsida</taxon>
        <taxon>eudicotyledons</taxon>
        <taxon>Gunneridae</taxon>
        <taxon>Pentapetalae</taxon>
        <taxon>rosids</taxon>
        <taxon>fabids</taxon>
        <taxon>Fabales</taxon>
        <taxon>Fabaceae</taxon>
        <taxon>Papilionoideae</taxon>
        <taxon>50 kb inversion clade</taxon>
        <taxon>NPAAA clade</taxon>
        <taxon>Hologalegina</taxon>
        <taxon>IRL clade</taxon>
        <taxon>Cicereae</taxon>
        <taxon>Cicer</taxon>
    </lineage>
</organism>
<sequence length="178" mass="20677">MELQQYDGILTTFLRGENGRVTFEVRYPVRNGVYEVIPSISFRAPGRNLILSHMFVEDANFILCERNDNLINDLLHRINPEDILPIYALGNHYILQDNNINHVHVPTRRRYVHNFERIKIGEETTAQTSTCSICLVDFSFGSKAIRLPSPCSHVYHENCIMRWLNESNTCPLCRRLIS</sequence>
<dbReference type="GO" id="GO:0006511">
    <property type="term" value="P:ubiquitin-dependent protein catabolic process"/>
    <property type="evidence" value="ECO:0007669"/>
    <property type="project" value="TreeGrafter"/>
</dbReference>
<dbReference type="CDD" id="cd16454">
    <property type="entry name" value="RING-H2_PA-TM-RING"/>
    <property type="match status" value="1"/>
</dbReference>
<evidence type="ECO:0000259" key="5">
    <source>
        <dbReference type="PROSITE" id="PS50089"/>
    </source>
</evidence>
<keyword evidence="2 4" id="KW-0863">Zinc-finger</keyword>
<gene>
    <name evidence="7" type="primary">LOC101499464</name>
</gene>
<dbReference type="SMART" id="SM00744">
    <property type="entry name" value="RINGv"/>
    <property type="match status" value="1"/>
</dbReference>
<dbReference type="Pfam" id="PF13639">
    <property type="entry name" value="zf-RING_2"/>
    <property type="match status" value="1"/>
</dbReference>
<dbReference type="InterPro" id="IPR001841">
    <property type="entry name" value="Znf_RING"/>
</dbReference>
<evidence type="ECO:0000256" key="3">
    <source>
        <dbReference type="ARBA" id="ARBA00022833"/>
    </source>
</evidence>
<reference evidence="7" key="1">
    <citation type="submission" date="2025-08" db="UniProtKB">
        <authorList>
            <consortium name="RefSeq"/>
        </authorList>
    </citation>
    <scope>IDENTIFICATION</scope>
    <source>
        <tissue evidence="7">Etiolated seedlings</tissue>
    </source>
</reference>
<evidence type="ECO:0000256" key="4">
    <source>
        <dbReference type="PROSITE-ProRule" id="PRU00175"/>
    </source>
</evidence>
<evidence type="ECO:0000256" key="2">
    <source>
        <dbReference type="ARBA" id="ARBA00022771"/>
    </source>
</evidence>
<dbReference type="GeneID" id="101499464"/>
<dbReference type="OrthoDB" id="21204at2759"/>
<keyword evidence="1" id="KW-0479">Metal-binding</keyword>
<dbReference type="SMART" id="SM00184">
    <property type="entry name" value="RING"/>
    <property type="match status" value="1"/>
</dbReference>
<dbReference type="InterPro" id="IPR011016">
    <property type="entry name" value="Znf_RING-CH"/>
</dbReference>
<dbReference type="PANTHER" id="PTHR45931:SF16">
    <property type="entry name" value="RING_U-BOX SUPERFAMILY PROTEIN"/>
    <property type="match status" value="1"/>
</dbReference>
<proteinExistence type="predicted"/>
<dbReference type="GO" id="GO:0061630">
    <property type="term" value="F:ubiquitin protein ligase activity"/>
    <property type="evidence" value="ECO:0007669"/>
    <property type="project" value="TreeGrafter"/>
</dbReference>